<dbReference type="Proteomes" id="UP000199071">
    <property type="component" value="Unassembled WGS sequence"/>
</dbReference>
<gene>
    <name evidence="3" type="ORF">SAMN02982931_02817</name>
</gene>
<dbReference type="Pfam" id="PF00534">
    <property type="entry name" value="Glycos_transf_1"/>
    <property type="match status" value="2"/>
</dbReference>
<evidence type="ECO:0000313" key="3">
    <source>
        <dbReference type="EMBL" id="SDB36989.1"/>
    </source>
</evidence>
<dbReference type="InterPro" id="IPR001296">
    <property type="entry name" value="Glyco_trans_1"/>
</dbReference>
<dbReference type="AlphaFoldDB" id="A0A1G6CVT9"/>
<dbReference type="CDD" id="cd03809">
    <property type="entry name" value="GT4_MtfB-like"/>
    <property type="match status" value="1"/>
</dbReference>
<reference evidence="3 4" key="1">
    <citation type="submission" date="2016-10" db="EMBL/GenBank/DDBJ databases">
        <authorList>
            <person name="de Groot N.N."/>
        </authorList>
    </citation>
    <scope>NUCLEOTIDE SEQUENCE [LARGE SCALE GENOMIC DNA]</scope>
    <source>
        <strain evidence="3 4">ATCC 35022</strain>
    </source>
</reference>
<feature type="domain" description="Glycosyl transferase family 1" evidence="2">
    <location>
        <begin position="161"/>
        <end position="325"/>
    </location>
</feature>
<protein>
    <submittedName>
        <fullName evidence="3">Glycosyltransferase involved in cell wall bisynthesis</fullName>
    </submittedName>
</protein>
<dbReference type="OrthoDB" id="8049568at2"/>
<dbReference type="GO" id="GO:0016757">
    <property type="term" value="F:glycosyltransferase activity"/>
    <property type="evidence" value="ECO:0007669"/>
    <property type="project" value="InterPro"/>
</dbReference>
<keyword evidence="4" id="KW-1185">Reference proteome</keyword>
<keyword evidence="1 3" id="KW-0808">Transferase</keyword>
<sequence>MYNIGIDLTSPIASIDCGMVNAFSFLLENTLEETRKLNIYLITNEKSYERYSKYASSNAVCVLSNPRALHSTNPLDVLHSPFNAILNPINGVRNLLSRYDLIPCHFPEFFSSQASNQALESCKAADHILVPSEYVKSDIIERTNVSAQSITVIYPPLDNRFTARKSVEFRKSRPYILYPAAGRPHKNHRNLFSAMTQVDCELVLTTGEKHDAERFKELQRLADELNVSDKTKILGYLSKEELVSLYFGADALVFPSLGEGFGYPLVEAMSVGLPIACSNASCIPEIARGGAIYFNPKDPNDIASKINTILSNRDIRDRVTQEQRQIIKRYSADNAATKLVSLYISLAHNNQIDKIKSRRDGATKMRLANRHILEENGAVSAVAPSYGVLLDCSRLFDGSIHTGISRHIRTLAKGLLSSKEVALIPFYDPGARRYGSKIKDSVQTISVYGHDIGVYPKEQAEFLARTVSGSVVFHSPFHPLPAERHADFAYCLTIHDIIHLRRPDIYPEGQEGITSDIVNSIRENDEIICDSRFTADELRQYLGARAKLSITVAYLAGYGANISKIENSRFFRNKTIVVLHQRDPRKRFEHMLDVAGHYCESIDPQARVCVIGAKTTAADRDRIFQRPELEDKVTFVGTPSDEEMGEVFKRALCMLYLSEEEGFGLPPLEAMSWGCPPIIAKNSSMAEIYRGWPFLVPNHATSVAVAQRISELSTASPGWFIRAAETILSRYTVENMVADHRAAYQEAIRRHRRSTARR</sequence>
<dbReference type="STRING" id="665467.SAMN02982931_02817"/>
<organism evidence="3 4">
    <name type="scientific">Bauldia litoralis</name>
    <dbReference type="NCBI Taxonomy" id="665467"/>
    <lineage>
        <taxon>Bacteria</taxon>
        <taxon>Pseudomonadati</taxon>
        <taxon>Pseudomonadota</taxon>
        <taxon>Alphaproteobacteria</taxon>
        <taxon>Hyphomicrobiales</taxon>
        <taxon>Kaistiaceae</taxon>
        <taxon>Bauldia</taxon>
    </lineage>
</organism>
<dbReference type="SUPFAM" id="SSF53756">
    <property type="entry name" value="UDP-Glycosyltransferase/glycogen phosphorylase"/>
    <property type="match status" value="2"/>
</dbReference>
<dbReference type="PANTHER" id="PTHR46401:SF2">
    <property type="entry name" value="GLYCOSYLTRANSFERASE WBBK-RELATED"/>
    <property type="match status" value="1"/>
</dbReference>
<evidence type="ECO:0000256" key="1">
    <source>
        <dbReference type="ARBA" id="ARBA00022679"/>
    </source>
</evidence>
<evidence type="ECO:0000313" key="4">
    <source>
        <dbReference type="Proteomes" id="UP000199071"/>
    </source>
</evidence>
<proteinExistence type="predicted"/>
<dbReference type="EMBL" id="FMXQ01000005">
    <property type="protein sequence ID" value="SDB36989.1"/>
    <property type="molecule type" value="Genomic_DNA"/>
</dbReference>
<accession>A0A1G6CVT9</accession>
<evidence type="ECO:0000259" key="2">
    <source>
        <dbReference type="Pfam" id="PF00534"/>
    </source>
</evidence>
<dbReference type="Gene3D" id="3.40.50.2000">
    <property type="entry name" value="Glycogen Phosphorylase B"/>
    <property type="match status" value="3"/>
</dbReference>
<dbReference type="GO" id="GO:0009103">
    <property type="term" value="P:lipopolysaccharide biosynthetic process"/>
    <property type="evidence" value="ECO:0007669"/>
    <property type="project" value="TreeGrafter"/>
</dbReference>
<name>A0A1G6CVT9_9HYPH</name>
<dbReference type="PANTHER" id="PTHR46401">
    <property type="entry name" value="GLYCOSYLTRANSFERASE WBBK-RELATED"/>
    <property type="match status" value="1"/>
</dbReference>
<feature type="domain" description="Glycosyl transferase family 1" evidence="2">
    <location>
        <begin position="573"/>
        <end position="712"/>
    </location>
</feature>